<gene>
    <name evidence="2" type="ORF">C4541_05855</name>
</gene>
<feature type="transmembrane region" description="Helical" evidence="1">
    <location>
        <begin position="329"/>
        <end position="352"/>
    </location>
</feature>
<feature type="transmembrane region" description="Helical" evidence="1">
    <location>
        <begin position="59"/>
        <end position="79"/>
    </location>
</feature>
<keyword evidence="1" id="KW-1133">Transmembrane helix</keyword>
<keyword evidence="1" id="KW-0812">Transmembrane</keyword>
<feature type="transmembrane region" description="Helical" evidence="1">
    <location>
        <begin position="185"/>
        <end position="208"/>
    </location>
</feature>
<protein>
    <submittedName>
        <fullName evidence="2">Uncharacterized protein</fullName>
    </submittedName>
</protein>
<evidence type="ECO:0000313" key="2">
    <source>
        <dbReference type="EMBL" id="RJP59548.1"/>
    </source>
</evidence>
<feature type="transmembrane region" description="Helical" evidence="1">
    <location>
        <begin position="271"/>
        <end position="290"/>
    </location>
</feature>
<evidence type="ECO:0000313" key="3">
    <source>
        <dbReference type="Proteomes" id="UP000266426"/>
    </source>
</evidence>
<dbReference type="InterPro" id="IPR031617">
    <property type="entry name" value="PelG"/>
</dbReference>
<feature type="transmembrane region" description="Helical" evidence="1">
    <location>
        <begin position="99"/>
        <end position="123"/>
    </location>
</feature>
<keyword evidence="1" id="KW-0472">Membrane</keyword>
<feature type="transmembrane region" description="Helical" evidence="1">
    <location>
        <begin position="393"/>
        <end position="412"/>
    </location>
</feature>
<reference evidence="2 3" key="1">
    <citation type="journal article" date="2017" name="ISME J.">
        <title>Energy and carbon metabolisms in a deep terrestrial subsurface fluid microbial community.</title>
        <authorList>
            <person name="Momper L."/>
            <person name="Jungbluth S.P."/>
            <person name="Lee M.D."/>
            <person name="Amend J.P."/>
        </authorList>
    </citation>
    <scope>NUCLEOTIDE SEQUENCE [LARGE SCALE GENOMIC DNA]</scope>
    <source>
        <strain evidence="2">SURF_26</strain>
    </source>
</reference>
<name>A0A3A4RB68_9BACT</name>
<sequence length="460" mass="52255">MAGIGFRLQKLLHKDSYSGLVQSYLYSAIISSGPMLSSIICIGLLGALSLPVLTSEDYLIFRTTVVYVFCFSLIFTGLFQMTTTRYVADRLYMEENASLIPCFISLFIITIAGQAVVGSIFFYHVIPDWRYVFVTTMLYIIISCLWNTMIFISATKNYILIFVGFVIGSVTSLIGGQIMGQKLGLLGYLSGFGLGQFIIVVVLTGSFVREFEAFKVIDFNFLRYIRKYPDLFMSGFLINLAVWADKFIFWYSPYGTTIRGLFKSFPLYDSAFFLAYLSIVPALSLFLMRIETGFYSRYKTFYALIMNKASLQTIEASHNEIIRDLKESIFALLKLQGVISVLLIIGAVKVMYAAKLQWMQLVIFKIGVLAAFLLIMFQFLLIILYYFEFRKDALLLTVVFLGTNIAATLFTVQTGIRSFGYGFFSAGFVSLFIGFFILNYRLKNLIFLTFAKQPIMKVKI</sequence>
<feature type="transmembrane region" description="Helical" evidence="1">
    <location>
        <begin position="358"/>
        <end position="386"/>
    </location>
</feature>
<feature type="transmembrane region" description="Helical" evidence="1">
    <location>
        <begin position="418"/>
        <end position="438"/>
    </location>
</feature>
<feature type="transmembrane region" description="Helical" evidence="1">
    <location>
        <begin position="158"/>
        <end position="179"/>
    </location>
</feature>
<feature type="transmembrane region" description="Helical" evidence="1">
    <location>
        <begin position="129"/>
        <end position="146"/>
    </location>
</feature>
<feature type="transmembrane region" description="Helical" evidence="1">
    <location>
        <begin position="228"/>
        <end position="251"/>
    </location>
</feature>
<evidence type="ECO:0000256" key="1">
    <source>
        <dbReference type="SAM" id="Phobius"/>
    </source>
</evidence>
<comment type="caution">
    <text evidence="2">The sequence shown here is derived from an EMBL/GenBank/DDBJ whole genome shotgun (WGS) entry which is preliminary data.</text>
</comment>
<feature type="transmembrane region" description="Helical" evidence="1">
    <location>
        <begin position="24"/>
        <end position="47"/>
    </location>
</feature>
<dbReference type="Pfam" id="PF16933">
    <property type="entry name" value="PelG"/>
    <property type="match status" value="1"/>
</dbReference>
<organism evidence="2 3">
    <name type="scientific">Candidatus Auribacter fodinae</name>
    <dbReference type="NCBI Taxonomy" id="2093366"/>
    <lineage>
        <taxon>Bacteria</taxon>
        <taxon>Pseudomonadati</taxon>
        <taxon>Candidatus Auribacterota</taxon>
        <taxon>Candidatus Auribacteria</taxon>
        <taxon>Candidatus Auribacterales</taxon>
        <taxon>Candidatus Auribacteraceae</taxon>
        <taxon>Candidatus Auribacter</taxon>
    </lineage>
</organism>
<dbReference type="Proteomes" id="UP000266426">
    <property type="component" value="Unassembled WGS sequence"/>
</dbReference>
<proteinExistence type="predicted"/>
<dbReference type="EMBL" id="QZJZ01000047">
    <property type="protein sequence ID" value="RJP59548.1"/>
    <property type="molecule type" value="Genomic_DNA"/>
</dbReference>
<dbReference type="AlphaFoldDB" id="A0A3A4RB68"/>
<accession>A0A3A4RB68</accession>